<evidence type="ECO:0000313" key="1">
    <source>
        <dbReference type="EMBL" id="BCJ46319.1"/>
    </source>
</evidence>
<dbReference type="EMBL" id="AP023356">
    <property type="protein sequence ID" value="BCJ46319.1"/>
    <property type="molecule type" value="Genomic_DNA"/>
</dbReference>
<sequence length="243" mass="26991">MARAMTPGGLVTAALRDNLFPAGARSWGRGWLAWTMADLEYRAVVDRDGESPRWRVFVGDARLGPAFEDYGRLSIPLDHVGVRLDWPEGSRLGADQAVAVQALCRDVMSFAGSRRQLALLMMSPEDVRRGDVVAWLPAGGWPGRLAQALVIATDLNDQPLASTIRGLITSKGTRVVSRRPRHRPDVTQAERDRLDSLYLDHGDLEQDVHREARHWLAQYCEILGRTIDPSLPQPRDPGESIRG</sequence>
<organism evidence="1 2">
    <name type="scientific">Actinoplanes ianthinogenes</name>
    <dbReference type="NCBI Taxonomy" id="122358"/>
    <lineage>
        <taxon>Bacteria</taxon>
        <taxon>Bacillati</taxon>
        <taxon>Actinomycetota</taxon>
        <taxon>Actinomycetes</taxon>
        <taxon>Micromonosporales</taxon>
        <taxon>Micromonosporaceae</taxon>
        <taxon>Actinoplanes</taxon>
    </lineage>
</organism>
<proteinExistence type="predicted"/>
<reference evidence="1 2" key="1">
    <citation type="submission" date="2020-08" db="EMBL/GenBank/DDBJ databases">
        <title>Whole genome shotgun sequence of Actinoplanes ianthinogenes NBRC 13996.</title>
        <authorList>
            <person name="Komaki H."/>
            <person name="Tamura T."/>
        </authorList>
    </citation>
    <scope>NUCLEOTIDE SEQUENCE [LARGE SCALE GENOMIC DNA]</scope>
    <source>
        <strain evidence="1 2">NBRC 13996</strain>
    </source>
</reference>
<protein>
    <submittedName>
        <fullName evidence="1">Uncharacterized protein</fullName>
    </submittedName>
</protein>
<dbReference type="Proteomes" id="UP000676967">
    <property type="component" value="Chromosome"/>
</dbReference>
<name>A0ABN6CP21_9ACTN</name>
<keyword evidence="2" id="KW-1185">Reference proteome</keyword>
<accession>A0ABN6CP21</accession>
<evidence type="ECO:0000313" key="2">
    <source>
        <dbReference type="Proteomes" id="UP000676967"/>
    </source>
</evidence>
<gene>
    <name evidence="1" type="ORF">Aiant_69760</name>
</gene>